<sequence length="88" mass="9983">MPIPDTASYRIIITSLVCARKKIGMTQTELAQIWGKTQSAITKIENMDRRLDVQDFLDICLILSINPSDIIKDAHNELKRQAVKKSNL</sequence>
<reference evidence="2 3" key="1">
    <citation type="journal article" date="2014" name="Nature">
        <title>Sequential evolution of bacterial morphology by co-option of a developmental regulator.</title>
        <authorList>
            <person name="Jiang C."/>
            <person name="Brown P.J."/>
            <person name="Ducret A."/>
            <person name="Brun Y.V."/>
        </authorList>
    </citation>
    <scope>NUCLEOTIDE SEQUENCE [LARGE SCALE GENOMIC DNA]</scope>
    <source>
        <strain evidence="2 3">DSM 16100</strain>
    </source>
</reference>
<keyword evidence="3" id="KW-1185">Reference proteome</keyword>
<gene>
    <name evidence="2" type="ORF">ABENE_07320</name>
</gene>
<dbReference type="PATRIC" id="fig|1121022.4.peg.1465"/>
<dbReference type="PROSITE" id="PS50943">
    <property type="entry name" value="HTH_CROC1"/>
    <property type="match status" value="1"/>
</dbReference>
<feature type="domain" description="HTH cro/C1-type" evidence="1">
    <location>
        <begin position="19"/>
        <end position="70"/>
    </location>
</feature>
<dbReference type="GO" id="GO:0003677">
    <property type="term" value="F:DNA binding"/>
    <property type="evidence" value="ECO:0007669"/>
    <property type="project" value="InterPro"/>
</dbReference>
<evidence type="ECO:0000313" key="3">
    <source>
        <dbReference type="Proteomes" id="UP000017837"/>
    </source>
</evidence>
<dbReference type="AlphaFoldDB" id="V4Q490"/>
<organism evidence="2 3">
    <name type="scientific">Asticcacaulis benevestitus DSM 16100 = ATCC BAA-896</name>
    <dbReference type="NCBI Taxonomy" id="1121022"/>
    <lineage>
        <taxon>Bacteria</taxon>
        <taxon>Pseudomonadati</taxon>
        <taxon>Pseudomonadota</taxon>
        <taxon>Alphaproteobacteria</taxon>
        <taxon>Caulobacterales</taxon>
        <taxon>Caulobacteraceae</taxon>
        <taxon>Asticcacaulis</taxon>
    </lineage>
</organism>
<dbReference type="Gene3D" id="1.10.260.40">
    <property type="entry name" value="lambda repressor-like DNA-binding domains"/>
    <property type="match status" value="1"/>
</dbReference>
<dbReference type="OrthoDB" id="9803379at2"/>
<dbReference type="eggNOG" id="COG1513">
    <property type="taxonomic scope" value="Bacteria"/>
</dbReference>
<accession>V4Q490</accession>
<dbReference type="SMART" id="SM00530">
    <property type="entry name" value="HTH_XRE"/>
    <property type="match status" value="1"/>
</dbReference>
<name>V4Q490_9CAUL</name>
<dbReference type="EMBL" id="AWGB01000011">
    <property type="protein sequence ID" value="ESQ92620.1"/>
    <property type="molecule type" value="Genomic_DNA"/>
</dbReference>
<protein>
    <recommendedName>
        <fullName evidence="1">HTH cro/C1-type domain-containing protein</fullName>
    </recommendedName>
</protein>
<comment type="caution">
    <text evidence="2">The sequence shown here is derived from an EMBL/GenBank/DDBJ whole genome shotgun (WGS) entry which is preliminary data.</text>
</comment>
<proteinExistence type="predicted"/>
<dbReference type="RefSeq" id="WP_018082521.1">
    <property type="nucleotide sequence ID" value="NZ_AQWM01000015.1"/>
</dbReference>
<evidence type="ECO:0000259" key="1">
    <source>
        <dbReference type="PROSITE" id="PS50943"/>
    </source>
</evidence>
<dbReference type="Proteomes" id="UP000017837">
    <property type="component" value="Unassembled WGS sequence"/>
</dbReference>
<dbReference type="InterPro" id="IPR010982">
    <property type="entry name" value="Lambda_DNA-bd_dom_sf"/>
</dbReference>
<dbReference type="STRING" id="1121022.GCA_000376105_02854"/>
<dbReference type="SUPFAM" id="SSF47413">
    <property type="entry name" value="lambda repressor-like DNA-binding domains"/>
    <property type="match status" value="1"/>
</dbReference>
<dbReference type="InterPro" id="IPR001387">
    <property type="entry name" value="Cro/C1-type_HTH"/>
</dbReference>
<dbReference type="Pfam" id="PF01381">
    <property type="entry name" value="HTH_3"/>
    <property type="match status" value="1"/>
</dbReference>
<evidence type="ECO:0000313" key="2">
    <source>
        <dbReference type="EMBL" id="ESQ92620.1"/>
    </source>
</evidence>
<dbReference type="CDD" id="cd00093">
    <property type="entry name" value="HTH_XRE"/>
    <property type="match status" value="1"/>
</dbReference>